<dbReference type="InterPro" id="IPR027417">
    <property type="entry name" value="P-loop_NTPase"/>
</dbReference>
<dbReference type="InterPro" id="IPR025745">
    <property type="entry name" value="Mrr-like_N_dom"/>
</dbReference>
<organism evidence="2 3">
    <name type="scientific">Geodermatophilus telluris</name>
    <dbReference type="NCBI Taxonomy" id="1190417"/>
    <lineage>
        <taxon>Bacteria</taxon>
        <taxon>Bacillati</taxon>
        <taxon>Actinomycetota</taxon>
        <taxon>Actinomycetes</taxon>
        <taxon>Geodermatophilales</taxon>
        <taxon>Geodermatophilaceae</taxon>
        <taxon>Geodermatophilus</taxon>
    </lineage>
</organism>
<dbReference type="GO" id="GO:0016887">
    <property type="term" value="F:ATP hydrolysis activity"/>
    <property type="evidence" value="ECO:0007669"/>
    <property type="project" value="InterPro"/>
</dbReference>
<evidence type="ECO:0000259" key="1">
    <source>
        <dbReference type="SMART" id="SM00382"/>
    </source>
</evidence>
<evidence type="ECO:0000313" key="3">
    <source>
        <dbReference type="Proteomes" id="UP000199416"/>
    </source>
</evidence>
<protein>
    <submittedName>
        <fullName evidence="2">5-methylcytosine-specific restriction enzyme B</fullName>
    </submittedName>
</protein>
<dbReference type="Pfam" id="PF07728">
    <property type="entry name" value="AAA_5"/>
    <property type="match status" value="1"/>
</dbReference>
<sequence length="869" mass="95210">MLRCRTRLRAALEVLAEQGEPLKYTELQDLTAQRVPLNAYDASVTKSGSVRAWTNFGWNLTTTYEHAGWLHATSDGGFRLTREGRAALTRYQDPLELYDLAGKAYDDWDAARSEALPELLLSPAADVLHGGSGTAHALRAVEPVLEAWRTGGSAFLADVSVWNPATTTGLLEYLESAPQPTPATLPGLVGLAPRTLAAEALVLLVGPLSDMIGSTKRSRVRNPLIPVQDPPGLPIQLSADLEHGFVHGGKALIASPVAMLTSCVRILDHWWQQPQESRDAAWSDPWAFRDLVNGVPGADDRVASLLCLLTHPGSFTTLLRRADREKVVDVFGTHLDTPSGDLERDLKTITLQLQAEQGGKPVRFDTAPLLQQWTQDVEGGRAWLVRGELDQQNRVPAWVSQGRVTLTVGRLTHLPAEPTQDAVSTLVDQRYSDWQVVKREAKKRDVLAFVLGMQPGDLVATVDGEQLRLGRLEDGPASLQGIGGSMLLTRPVAWSADSTPSVKGLPGSVRTRMRFKGEDVLDLTEINAALEALAEVDEALTGEVDLEDTDLPIDLEVVVPESQPTVPAVLECDVDALAKSLHHADGSWLTELLISLNERKQVVLEGPPGTGKTFLVQRLLEACGVVEGQSALVQFHPTYSYEDFVEGFRPVPTTDGSGAALSVQPGPLKRIADEASKAPNKPFVLVIDEINRANIAKVFGELYFLLEYRQQEIELLYSAGERFSLPDNLFIIGTMNTADRSIALLDAAMRRRFVFLSMDTSEPALGGVLRRWCEAKEQPTAVADLLDRLNKRMVERGLDPSLAFGPSYFMRPNAGDPAALDRLWRRELLPMLREHHYDAQDQLGSWYPFAKWMTELGLAAAPQPEGAEG</sequence>
<name>A0A1G6PD42_9ACTN</name>
<reference evidence="3" key="1">
    <citation type="submission" date="2016-10" db="EMBL/GenBank/DDBJ databases">
        <authorList>
            <person name="Varghese N."/>
            <person name="Submissions S."/>
        </authorList>
    </citation>
    <scope>NUCLEOTIDE SEQUENCE [LARGE SCALE GENOMIC DNA]</scope>
    <source>
        <strain evidence="3">DSM 45421</strain>
    </source>
</reference>
<dbReference type="Pfam" id="PF14338">
    <property type="entry name" value="Mrr_N"/>
    <property type="match status" value="1"/>
</dbReference>
<dbReference type="CDD" id="cd00009">
    <property type="entry name" value="AAA"/>
    <property type="match status" value="1"/>
</dbReference>
<dbReference type="PANTHER" id="PTHR37291:SF1">
    <property type="entry name" value="TYPE IV METHYL-DIRECTED RESTRICTION ENZYME ECOKMCRB SUBUNIT"/>
    <property type="match status" value="1"/>
</dbReference>
<dbReference type="STRING" id="1190417.SAMN05660690_2525"/>
<gene>
    <name evidence="2" type="ORF">SAMN05660690_2525</name>
</gene>
<dbReference type="Proteomes" id="UP000199416">
    <property type="component" value="Unassembled WGS sequence"/>
</dbReference>
<dbReference type="PANTHER" id="PTHR37291">
    <property type="entry name" value="5-METHYLCYTOSINE-SPECIFIC RESTRICTION ENZYME B"/>
    <property type="match status" value="1"/>
</dbReference>
<dbReference type="AlphaFoldDB" id="A0A1G6PD42"/>
<proteinExistence type="predicted"/>
<dbReference type="InterPro" id="IPR011704">
    <property type="entry name" value="ATPase_dyneun-rel_AAA"/>
</dbReference>
<feature type="domain" description="AAA+ ATPase" evidence="1">
    <location>
        <begin position="598"/>
        <end position="759"/>
    </location>
</feature>
<accession>A0A1G6PD42</accession>
<dbReference type="InterPro" id="IPR052934">
    <property type="entry name" value="Methyl-DNA_Rec/Restrict_Enz"/>
</dbReference>
<keyword evidence="3" id="KW-1185">Reference proteome</keyword>
<dbReference type="EMBL" id="FMZF01000003">
    <property type="protein sequence ID" value="SDC78172.1"/>
    <property type="molecule type" value="Genomic_DNA"/>
</dbReference>
<dbReference type="GO" id="GO:0005524">
    <property type="term" value="F:ATP binding"/>
    <property type="evidence" value="ECO:0007669"/>
    <property type="project" value="InterPro"/>
</dbReference>
<dbReference type="SUPFAM" id="SSF52540">
    <property type="entry name" value="P-loop containing nucleoside triphosphate hydrolases"/>
    <property type="match status" value="1"/>
</dbReference>
<dbReference type="SMART" id="SM00382">
    <property type="entry name" value="AAA"/>
    <property type="match status" value="1"/>
</dbReference>
<evidence type="ECO:0000313" key="2">
    <source>
        <dbReference type="EMBL" id="SDC78172.1"/>
    </source>
</evidence>
<dbReference type="InterPro" id="IPR003593">
    <property type="entry name" value="AAA+_ATPase"/>
</dbReference>
<dbReference type="Gene3D" id="3.40.50.300">
    <property type="entry name" value="P-loop containing nucleotide triphosphate hydrolases"/>
    <property type="match status" value="1"/>
</dbReference>